<keyword evidence="8" id="KW-1185">Reference proteome</keyword>
<feature type="compositionally biased region" description="Low complexity" evidence="5">
    <location>
        <begin position="219"/>
        <end position="241"/>
    </location>
</feature>
<evidence type="ECO:0000256" key="5">
    <source>
        <dbReference type="SAM" id="MobiDB-lite"/>
    </source>
</evidence>
<dbReference type="Proteomes" id="UP001527866">
    <property type="component" value="Unassembled WGS sequence"/>
</dbReference>
<dbReference type="EMBL" id="JAQFWQ010000101">
    <property type="protein sequence ID" value="MDA2814041.1"/>
    <property type="molecule type" value="Genomic_DNA"/>
</dbReference>
<organism evidence="7 8">
    <name type="scientific">Nocardiopsis endophytica</name>
    <dbReference type="NCBI Taxonomy" id="3018445"/>
    <lineage>
        <taxon>Bacteria</taxon>
        <taxon>Bacillati</taxon>
        <taxon>Actinomycetota</taxon>
        <taxon>Actinomycetes</taxon>
        <taxon>Streptosporangiales</taxon>
        <taxon>Nocardiopsidaceae</taxon>
        <taxon>Nocardiopsis</taxon>
    </lineage>
</organism>
<evidence type="ECO:0000256" key="3">
    <source>
        <dbReference type="ARBA" id="ARBA00023163"/>
    </source>
</evidence>
<evidence type="ECO:0000256" key="1">
    <source>
        <dbReference type="ARBA" id="ARBA00023015"/>
    </source>
</evidence>
<keyword evidence="3" id="KW-0804">Transcription</keyword>
<dbReference type="PANTHER" id="PTHR30055">
    <property type="entry name" value="HTH-TYPE TRANSCRIPTIONAL REGULATOR RUTR"/>
    <property type="match status" value="1"/>
</dbReference>
<evidence type="ECO:0000256" key="4">
    <source>
        <dbReference type="PROSITE-ProRule" id="PRU00335"/>
    </source>
</evidence>
<dbReference type="PROSITE" id="PS50977">
    <property type="entry name" value="HTH_TETR_2"/>
    <property type="match status" value="1"/>
</dbReference>
<evidence type="ECO:0000313" key="7">
    <source>
        <dbReference type="EMBL" id="MDA2814041.1"/>
    </source>
</evidence>
<feature type="region of interest" description="Disordered" evidence="5">
    <location>
        <begin position="215"/>
        <end position="241"/>
    </location>
</feature>
<proteinExistence type="predicted"/>
<comment type="caution">
    <text evidence="7">The sequence shown here is derived from an EMBL/GenBank/DDBJ whole genome shotgun (WGS) entry which is preliminary data.</text>
</comment>
<keyword evidence="1" id="KW-0805">Transcription regulation</keyword>
<dbReference type="InterPro" id="IPR001647">
    <property type="entry name" value="HTH_TetR"/>
</dbReference>
<name>A0ABT4UBC4_9ACTN</name>
<protein>
    <submittedName>
        <fullName evidence="7">TetR/AcrR family transcriptional regulator</fullName>
    </submittedName>
</protein>
<evidence type="ECO:0000259" key="6">
    <source>
        <dbReference type="PROSITE" id="PS50977"/>
    </source>
</evidence>
<feature type="DNA-binding region" description="H-T-H motif" evidence="4">
    <location>
        <begin position="42"/>
        <end position="61"/>
    </location>
</feature>
<dbReference type="SUPFAM" id="SSF46689">
    <property type="entry name" value="Homeodomain-like"/>
    <property type="match status" value="1"/>
</dbReference>
<dbReference type="RefSeq" id="WP_270689271.1">
    <property type="nucleotide sequence ID" value="NZ_JAQFWQ010000101.1"/>
</dbReference>
<dbReference type="PANTHER" id="PTHR30055:SF234">
    <property type="entry name" value="HTH-TYPE TRANSCRIPTIONAL REGULATOR BETI"/>
    <property type="match status" value="1"/>
</dbReference>
<dbReference type="Gene3D" id="1.10.357.10">
    <property type="entry name" value="Tetracycline Repressor, domain 2"/>
    <property type="match status" value="1"/>
</dbReference>
<gene>
    <name evidence="7" type="ORF">O4J56_25570</name>
</gene>
<accession>A0ABT4UBC4</accession>
<dbReference type="InterPro" id="IPR009057">
    <property type="entry name" value="Homeodomain-like_sf"/>
</dbReference>
<dbReference type="Pfam" id="PF00440">
    <property type="entry name" value="TetR_N"/>
    <property type="match status" value="1"/>
</dbReference>
<dbReference type="InterPro" id="IPR050109">
    <property type="entry name" value="HTH-type_TetR-like_transc_reg"/>
</dbReference>
<evidence type="ECO:0000256" key="2">
    <source>
        <dbReference type="ARBA" id="ARBA00023125"/>
    </source>
</evidence>
<evidence type="ECO:0000313" key="8">
    <source>
        <dbReference type="Proteomes" id="UP001527866"/>
    </source>
</evidence>
<reference evidence="7 8" key="1">
    <citation type="submission" date="2023-01" db="EMBL/GenBank/DDBJ databases">
        <title>Draft genome sequence of Nocardiopsis sp. RSe5-2 isolated from halophytes.</title>
        <authorList>
            <person name="Duangmal K."/>
            <person name="Chantavorakit T."/>
        </authorList>
    </citation>
    <scope>NUCLEOTIDE SEQUENCE [LARGE SCALE GENOMIC DNA]</scope>
    <source>
        <strain evidence="7 8">RSe5-2</strain>
    </source>
</reference>
<feature type="domain" description="HTH tetR-type" evidence="6">
    <location>
        <begin position="19"/>
        <end position="79"/>
    </location>
</feature>
<sequence>MHHDHRGTAQGDRRDALKARHRRAIVGAASDLMHETDGAHFTVDQLAGRADVSRRTVFNHFGSLDEVVLEVLSGELEAIVDGIDAFLAGAPVGPAGEVRLLDRLVDAVRDGGLVELIPRLKRILGGDRPGPGPRQAMLFERAFTDLNARLAATLRRHHPGLAPVDVDLACGAFVSGCLVAVEHWEAATGGEVTEESRRVWDGLLDRMAALARAGYAPVPTGSGTDDGTAPDAASGSDDGAA</sequence>
<keyword evidence="2 4" id="KW-0238">DNA-binding</keyword>